<proteinExistence type="predicted"/>
<dbReference type="EMBL" id="KF900834">
    <property type="protein sequence ID" value="AIF08541.1"/>
    <property type="molecule type" value="Genomic_DNA"/>
</dbReference>
<organism evidence="1">
    <name type="scientific">uncultured marine thaumarchaeote KM3_31_E07</name>
    <dbReference type="NCBI Taxonomy" id="1456118"/>
    <lineage>
        <taxon>Archaea</taxon>
        <taxon>Nitrososphaerota</taxon>
        <taxon>environmental samples</taxon>
    </lineage>
</organism>
<evidence type="ECO:0000313" key="1">
    <source>
        <dbReference type="EMBL" id="AIF08541.1"/>
    </source>
</evidence>
<sequence>MKFEFEEFETVEEVLTYMVTISPMMKQVLAVNVYKGYTFVMIPIAPLSGDPILMVYTKKTIEPSLLEFDFSTQKYKKVISLERADKSYFIVTTPKQNTLADQAIADLENKEKH</sequence>
<reference evidence="1" key="1">
    <citation type="journal article" date="2014" name="Genome Biol. Evol.">
        <title>Pangenome evidence for extensive interdomain horizontal transfer affecting lineage core and shell genes in uncultured planktonic thaumarchaeota and euryarchaeota.</title>
        <authorList>
            <person name="Deschamps P."/>
            <person name="Zivanovic Y."/>
            <person name="Moreira D."/>
            <person name="Rodriguez-Valera F."/>
            <person name="Lopez-Garcia P."/>
        </authorList>
    </citation>
    <scope>NUCLEOTIDE SEQUENCE</scope>
</reference>
<protein>
    <submittedName>
        <fullName evidence="1">Uncharacterized protein</fullName>
    </submittedName>
</protein>
<dbReference type="AlphaFoldDB" id="A0A075GXE6"/>
<name>A0A075GXE6_9ARCH</name>
<accession>A0A075GXE6</accession>